<protein>
    <submittedName>
        <fullName evidence="2">Uncharacterized protein</fullName>
    </submittedName>
</protein>
<evidence type="ECO:0000256" key="1">
    <source>
        <dbReference type="SAM" id="MobiDB-lite"/>
    </source>
</evidence>
<dbReference type="KEGG" id="vg:26648355"/>
<dbReference type="EMBL" id="KT321317">
    <property type="protein sequence ID" value="ALA45494.1"/>
    <property type="molecule type" value="Genomic_DNA"/>
</dbReference>
<evidence type="ECO:0000313" key="3">
    <source>
        <dbReference type="Proteomes" id="UP000203117"/>
    </source>
</evidence>
<dbReference type="RefSeq" id="YP_009208677.1">
    <property type="nucleotide sequence ID" value="NC_028908.2"/>
</dbReference>
<sequence>MQEAALKHGPWHPPTKTQKPVHVGEYDSTTWDPHRKDGFMPSPIRTYWDGKQWLWEKGGLPCKFQDRSWRGSTQVNEKAQLNNETTIIASKGGNIELVEVVERFADSLHFRRIGSGTTSVLRKKGVQYHKEFKTTEAAIAWIENCQKAKKK</sequence>
<feature type="region of interest" description="Disordered" evidence="1">
    <location>
        <begin position="1"/>
        <end position="24"/>
    </location>
</feature>
<accession>A0A0K2FI02</accession>
<dbReference type="OrthoDB" id="34932at10239"/>
<reference evidence="2" key="1">
    <citation type="submission" date="2016-02" db="EMBL/GenBank/DDBJ databases">
        <authorList>
            <person name="Zhao X."/>
        </authorList>
    </citation>
    <scope>NUCLEOTIDE SEQUENCE</scope>
</reference>
<evidence type="ECO:0000313" key="2">
    <source>
        <dbReference type="EMBL" id="ALA45494.1"/>
    </source>
</evidence>
<keyword evidence="3" id="KW-1185">Reference proteome</keyword>
<organism evidence="2 3">
    <name type="scientific">Achromobacter phage phiAxp-3</name>
    <dbReference type="NCBI Taxonomy" id="1664247"/>
    <lineage>
        <taxon>Viruses</taxon>
        <taxon>Duplodnaviria</taxon>
        <taxon>Heunggongvirae</taxon>
        <taxon>Uroviricota</taxon>
        <taxon>Caudoviricetes</taxon>
        <taxon>Schitoviridae</taxon>
        <taxon>Rothmandenesvirinae</taxon>
        <taxon>Dongdastvirus</taxon>
        <taxon>Dongdastvirus Axp3</taxon>
    </lineage>
</organism>
<dbReference type="Proteomes" id="UP000203117">
    <property type="component" value="Segment"/>
</dbReference>
<gene>
    <name evidence="2" type="ORF">ADP65_00025</name>
</gene>
<dbReference type="GeneID" id="26648355"/>
<proteinExistence type="predicted"/>
<name>A0A0K2FI02_9CAUD</name>